<dbReference type="EMBL" id="JACHWR010000001">
    <property type="protein sequence ID" value="MBB3041685.1"/>
    <property type="molecule type" value="Genomic_DNA"/>
</dbReference>
<evidence type="ECO:0000259" key="2">
    <source>
        <dbReference type="Pfam" id="PF13193"/>
    </source>
</evidence>
<dbReference type="RefSeq" id="WP_183591563.1">
    <property type="nucleotide sequence ID" value="NZ_JACHWR010000001.1"/>
</dbReference>
<dbReference type="InterPro" id="IPR042099">
    <property type="entry name" value="ANL_N_sf"/>
</dbReference>
<dbReference type="InterPro" id="IPR050237">
    <property type="entry name" value="ATP-dep_AMP-bd_enzyme"/>
</dbReference>
<dbReference type="Gene3D" id="3.30.300.30">
    <property type="match status" value="1"/>
</dbReference>
<dbReference type="InterPro" id="IPR045851">
    <property type="entry name" value="AMP-bd_C_sf"/>
</dbReference>
<comment type="caution">
    <text evidence="3">The sequence shown here is derived from an EMBL/GenBank/DDBJ whole genome shotgun (WGS) entry which is preliminary data.</text>
</comment>
<keyword evidence="3" id="KW-0436">Ligase</keyword>
<organism evidence="3 4">
    <name type="scientific">Nocardioides soli</name>
    <dbReference type="NCBI Taxonomy" id="1036020"/>
    <lineage>
        <taxon>Bacteria</taxon>
        <taxon>Bacillati</taxon>
        <taxon>Actinomycetota</taxon>
        <taxon>Actinomycetes</taxon>
        <taxon>Propionibacteriales</taxon>
        <taxon>Nocardioidaceae</taxon>
        <taxon>Nocardioides</taxon>
    </lineage>
</organism>
<reference evidence="3 4" key="1">
    <citation type="submission" date="2020-08" db="EMBL/GenBank/DDBJ databases">
        <title>Sequencing the genomes of 1000 actinobacteria strains.</title>
        <authorList>
            <person name="Klenk H.-P."/>
        </authorList>
    </citation>
    <scope>NUCLEOTIDE SEQUENCE [LARGE SCALE GENOMIC DNA]</scope>
    <source>
        <strain evidence="3 4">DSM 105498</strain>
    </source>
</reference>
<dbReference type="AlphaFoldDB" id="A0A7W4VU56"/>
<dbReference type="PANTHER" id="PTHR43767:SF1">
    <property type="entry name" value="NONRIBOSOMAL PEPTIDE SYNTHASE PES1 (EUROFUNG)-RELATED"/>
    <property type="match status" value="1"/>
</dbReference>
<dbReference type="GO" id="GO:0016878">
    <property type="term" value="F:acid-thiol ligase activity"/>
    <property type="evidence" value="ECO:0007669"/>
    <property type="project" value="UniProtKB-ARBA"/>
</dbReference>
<dbReference type="PROSITE" id="PS00455">
    <property type="entry name" value="AMP_BINDING"/>
    <property type="match status" value="1"/>
</dbReference>
<feature type="domain" description="AMP-binding enzyme C-terminal" evidence="2">
    <location>
        <begin position="448"/>
        <end position="524"/>
    </location>
</feature>
<feature type="domain" description="AMP-dependent synthetase/ligase" evidence="1">
    <location>
        <begin position="13"/>
        <end position="397"/>
    </location>
</feature>
<dbReference type="InterPro" id="IPR025110">
    <property type="entry name" value="AMP-bd_C"/>
</dbReference>
<sequence>MSRRTVPALLRDAERRFGSGVAVVDGGAELTWRELASAARRVGSGLRARGVARGDRVAVWAPNSLHWVVAALGVHEIGAVLVPLNTRYTGPEARDILRRARVRLLLTVDGFLGLDFVGSLVAGLAHDDDADPAVGDVVAGLPDLRDVVLFPGDRGAAEGREVATLDWDRFLDGASDASPDAGPVDEHDLADVVFTSGTTGRSKGVMTRQRQTVECVQAWVECAGLRDDDRYLIASPFSHTFGYKAGLVACVATGATMYPVATFDVDHVLRLLHAEGITVVPGPPTILQSLLDASSGSGFGGSRWRIAVTGSAAVPVRLVERLREAGVENVLTAYGLSEAVVVTMCRPDDPAEVVATTAGRPVAGFEVRVRAGDGGLQATGLPGEIELRGPNLMVGYLDDPAATGEVVDCDGWFRTGDVGTIDDDGYVSITDRIKNMYTVGGFNVYPAEVENALARLEGIRESAVVGVPDERLGSVGRAYVVRPPGADRPDADDVLGHCRARLANFKVPREIRFLDRLPRNAAGKVVVDDLRRL</sequence>
<accession>A0A7W4VU56</accession>
<evidence type="ECO:0000313" key="4">
    <source>
        <dbReference type="Proteomes" id="UP000589626"/>
    </source>
</evidence>
<evidence type="ECO:0000313" key="3">
    <source>
        <dbReference type="EMBL" id="MBB3041685.1"/>
    </source>
</evidence>
<dbReference type="InterPro" id="IPR020845">
    <property type="entry name" value="AMP-binding_CS"/>
</dbReference>
<dbReference type="Pfam" id="PF13193">
    <property type="entry name" value="AMP-binding_C"/>
    <property type="match status" value="1"/>
</dbReference>
<dbReference type="PANTHER" id="PTHR43767">
    <property type="entry name" value="LONG-CHAIN-FATTY-ACID--COA LIGASE"/>
    <property type="match status" value="1"/>
</dbReference>
<keyword evidence="4" id="KW-1185">Reference proteome</keyword>
<dbReference type="Pfam" id="PF00501">
    <property type="entry name" value="AMP-binding"/>
    <property type="match status" value="1"/>
</dbReference>
<gene>
    <name evidence="3" type="ORF">FHU40_001486</name>
</gene>
<protein>
    <submittedName>
        <fullName evidence="3">Acyl-CoA synthetase (AMP-forming)/AMP-acid ligase II</fullName>
    </submittedName>
</protein>
<proteinExistence type="predicted"/>
<dbReference type="Gene3D" id="3.40.50.12780">
    <property type="entry name" value="N-terminal domain of ligase-like"/>
    <property type="match status" value="1"/>
</dbReference>
<evidence type="ECO:0000259" key="1">
    <source>
        <dbReference type="Pfam" id="PF00501"/>
    </source>
</evidence>
<dbReference type="Proteomes" id="UP000589626">
    <property type="component" value="Unassembled WGS sequence"/>
</dbReference>
<dbReference type="InterPro" id="IPR000873">
    <property type="entry name" value="AMP-dep_synth/lig_dom"/>
</dbReference>
<dbReference type="SUPFAM" id="SSF56801">
    <property type="entry name" value="Acetyl-CoA synthetase-like"/>
    <property type="match status" value="1"/>
</dbReference>
<name>A0A7W4VU56_9ACTN</name>